<accession>A0A9D2B1E6</accession>
<dbReference type="AlphaFoldDB" id="A0A9D2B1E6"/>
<name>A0A9D2B1E6_9GAMM</name>
<evidence type="ECO:0000313" key="3">
    <source>
        <dbReference type="Proteomes" id="UP000886829"/>
    </source>
</evidence>
<evidence type="ECO:0000256" key="1">
    <source>
        <dbReference type="SAM" id="SignalP"/>
    </source>
</evidence>
<reference evidence="2" key="2">
    <citation type="submission" date="2021-04" db="EMBL/GenBank/DDBJ databases">
        <authorList>
            <person name="Gilroy R."/>
        </authorList>
    </citation>
    <scope>NUCLEOTIDE SEQUENCE</scope>
    <source>
        <strain evidence="2">USASDec5-558</strain>
    </source>
</reference>
<evidence type="ECO:0000313" key="2">
    <source>
        <dbReference type="EMBL" id="HIX56891.1"/>
    </source>
</evidence>
<dbReference type="Proteomes" id="UP000886829">
    <property type="component" value="Unassembled WGS sequence"/>
</dbReference>
<reference evidence="2" key="1">
    <citation type="journal article" date="2021" name="PeerJ">
        <title>Extensive microbial diversity within the chicken gut microbiome revealed by metagenomics and culture.</title>
        <authorList>
            <person name="Gilroy R."/>
            <person name="Ravi A."/>
            <person name="Getino M."/>
            <person name="Pursley I."/>
            <person name="Horton D.L."/>
            <person name="Alikhan N.F."/>
            <person name="Baker D."/>
            <person name="Gharbi K."/>
            <person name="Hall N."/>
            <person name="Watson M."/>
            <person name="Adriaenssens E.M."/>
            <person name="Foster-Nyarko E."/>
            <person name="Jarju S."/>
            <person name="Secka A."/>
            <person name="Antonio M."/>
            <person name="Oren A."/>
            <person name="Chaudhuri R.R."/>
            <person name="La Ragione R."/>
            <person name="Hildebrand F."/>
            <person name="Pallen M.J."/>
        </authorList>
    </citation>
    <scope>NUCLEOTIDE SEQUENCE</scope>
    <source>
        <strain evidence="2">USASDec5-558</strain>
    </source>
</reference>
<keyword evidence="1" id="KW-0732">Signal</keyword>
<feature type="chain" id="PRO_5038474917" evidence="1">
    <location>
        <begin position="19"/>
        <end position="154"/>
    </location>
</feature>
<gene>
    <name evidence="2" type="ORF">H9850_05410</name>
</gene>
<dbReference type="EMBL" id="DXEV01000103">
    <property type="protein sequence ID" value="HIX56891.1"/>
    <property type="molecule type" value="Genomic_DNA"/>
</dbReference>
<comment type="caution">
    <text evidence="2">The sequence shown here is derived from an EMBL/GenBank/DDBJ whole genome shotgun (WGS) entry which is preliminary data.</text>
</comment>
<protein>
    <submittedName>
        <fullName evidence="2">Uncharacterized protein</fullName>
    </submittedName>
</protein>
<proteinExistence type="predicted"/>
<sequence>MLLTALLMALFMMGPAHAAEANLLKTSYFTADLGTSWQTVGTIHNNAHSVNINFVNRSAQSTLNVVVGSGKIQPYALLVDMQKALRQQNAKVGPIDQHGSLLFFEFTLNGLGGFSCSASNGTDVSSITILGNPQAGLNFIRKFRDKDINLFPDI</sequence>
<feature type="signal peptide" evidence="1">
    <location>
        <begin position="1"/>
        <end position="18"/>
    </location>
</feature>
<organism evidence="2 3">
    <name type="scientific">Candidatus Anaerobiospirillum pullistercoris</name>
    <dbReference type="NCBI Taxonomy" id="2838452"/>
    <lineage>
        <taxon>Bacteria</taxon>
        <taxon>Pseudomonadati</taxon>
        <taxon>Pseudomonadota</taxon>
        <taxon>Gammaproteobacteria</taxon>
        <taxon>Aeromonadales</taxon>
        <taxon>Succinivibrionaceae</taxon>
        <taxon>Anaerobiospirillum</taxon>
    </lineage>
</organism>